<evidence type="ECO:0000313" key="7">
    <source>
        <dbReference type="Proteomes" id="UP000198656"/>
    </source>
</evidence>
<evidence type="ECO:0000256" key="1">
    <source>
        <dbReference type="ARBA" id="ARBA00022485"/>
    </source>
</evidence>
<dbReference type="OrthoDB" id="9793312at2"/>
<gene>
    <name evidence="6" type="ORF">SAMN05443529_12671</name>
</gene>
<feature type="domain" description="4Fe-4S" evidence="5">
    <location>
        <begin position="2"/>
        <end position="61"/>
    </location>
</feature>
<dbReference type="InterPro" id="IPR007202">
    <property type="entry name" value="4Fe-4S_dom"/>
</dbReference>
<reference evidence="7" key="1">
    <citation type="submission" date="2016-10" db="EMBL/GenBank/DDBJ databases">
        <authorList>
            <person name="Varghese N."/>
            <person name="Submissions S."/>
        </authorList>
    </citation>
    <scope>NUCLEOTIDE SEQUENCE [LARGE SCALE GENOMIC DNA]</scope>
    <source>
        <strain evidence="7">DSM 8344</strain>
    </source>
</reference>
<name>A0A1G8HV41_9FIRM</name>
<keyword evidence="2" id="KW-0479">Metal-binding</keyword>
<dbReference type="PROSITE" id="PS51656">
    <property type="entry name" value="4FE4S"/>
    <property type="match status" value="1"/>
</dbReference>
<evidence type="ECO:0000256" key="2">
    <source>
        <dbReference type="ARBA" id="ARBA00022723"/>
    </source>
</evidence>
<dbReference type="InterPro" id="IPR024264">
    <property type="entry name" value="DUF3786"/>
</dbReference>
<dbReference type="GO" id="GO:0046872">
    <property type="term" value="F:metal ion binding"/>
    <property type="evidence" value="ECO:0007669"/>
    <property type="project" value="UniProtKB-KW"/>
</dbReference>
<organism evidence="6 7">
    <name type="scientific">Desulfosporosinus hippei DSM 8344</name>
    <dbReference type="NCBI Taxonomy" id="1121419"/>
    <lineage>
        <taxon>Bacteria</taxon>
        <taxon>Bacillati</taxon>
        <taxon>Bacillota</taxon>
        <taxon>Clostridia</taxon>
        <taxon>Eubacteriales</taxon>
        <taxon>Desulfitobacteriaceae</taxon>
        <taxon>Desulfosporosinus</taxon>
    </lineage>
</organism>
<evidence type="ECO:0000256" key="4">
    <source>
        <dbReference type="ARBA" id="ARBA00023014"/>
    </source>
</evidence>
<dbReference type="EMBL" id="FNCP01000026">
    <property type="protein sequence ID" value="SDI10487.1"/>
    <property type="molecule type" value="Genomic_DNA"/>
</dbReference>
<dbReference type="InterPro" id="IPR051069">
    <property type="entry name" value="ACDS_complex_subunit"/>
</dbReference>
<dbReference type="Proteomes" id="UP000198656">
    <property type="component" value="Unassembled WGS sequence"/>
</dbReference>
<keyword evidence="3" id="KW-0408">Iron</keyword>
<dbReference type="PANTHER" id="PTHR36214">
    <property type="match status" value="1"/>
</dbReference>
<keyword evidence="1" id="KW-0004">4Fe-4S</keyword>
<dbReference type="PANTHER" id="PTHR36214:SF3">
    <property type="entry name" value="ACETYL-COA DECARBONYLASE_SYNTHASE COMPLEX SUBUNIT GAMMA"/>
    <property type="match status" value="1"/>
</dbReference>
<keyword evidence="4" id="KW-0411">Iron-sulfur</keyword>
<dbReference type="AlphaFoldDB" id="A0A1G8HV41"/>
<accession>A0A1G8HV41</accession>
<dbReference type="Gene3D" id="1.10.15.40">
    <property type="entry name" value="Electron transport complex subunit B, putative Fe-S cluster"/>
    <property type="match status" value="1"/>
</dbReference>
<evidence type="ECO:0000256" key="3">
    <source>
        <dbReference type="ARBA" id="ARBA00023004"/>
    </source>
</evidence>
<dbReference type="GO" id="GO:0051539">
    <property type="term" value="F:4 iron, 4 sulfur cluster binding"/>
    <property type="evidence" value="ECO:0007669"/>
    <property type="project" value="UniProtKB-KW"/>
</dbReference>
<dbReference type="RefSeq" id="WP_092335144.1">
    <property type="nucleotide sequence ID" value="NZ_FNCP01000026.1"/>
</dbReference>
<evidence type="ECO:0000259" key="5">
    <source>
        <dbReference type="PROSITE" id="PS51656"/>
    </source>
</evidence>
<dbReference type="STRING" id="1121419.SAMN05443529_12671"/>
<keyword evidence="7" id="KW-1185">Reference proteome</keyword>
<evidence type="ECO:0000313" key="6">
    <source>
        <dbReference type="EMBL" id="SDI10487.1"/>
    </source>
</evidence>
<sequence length="266" mass="30051">MSKLDNPLSIYKVLPKSNCKLCGAPTCLAFAAAIIKGDKRINECPHLEKEALEELNGQIVRQMTPEEQLKQILVPLKEEILNVDFSAAVERLGAKLSGDKLTVKCLGKDFTVDSKGNFISDCHINVWVIVPLLNYIIHSAGKDLSGKWVTFKELSSDTVWISFFEKRFEEPLKQLIDSYPDLIEDLILIFNGKPVENSYSSDISLVLYPLPKVPLLICYKKPVEDLKSQLNIFFDMTADENLKIDSIYRLCVGLLVMFQKIASRHT</sequence>
<dbReference type="Pfam" id="PF12654">
    <property type="entry name" value="DUF3786"/>
    <property type="match status" value="1"/>
</dbReference>
<proteinExistence type="predicted"/>
<dbReference type="Pfam" id="PF04060">
    <property type="entry name" value="FeS"/>
    <property type="match status" value="1"/>
</dbReference>
<protein>
    <submittedName>
        <fullName evidence="6">Putative Fe-S cluster</fullName>
    </submittedName>
</protein>